<dbReference type="SUPFAM" id="SSF53474">
    <property type="entry name" value="alpha/beta-Hydrolases"/>
    <property type="match status" value="1"/>
</dbReference>
<accession>A0A9P0AMV0</accession>
<dbReference type="PROSITE" id="PS00941">
    <property type="entry name" value="CARBOXYLESTERASE_B_2"/>
    <property type="match status" value="1"/>
</dbReference>
<dbReference type="InterPro" id="IPR029058">
    <property type="entry name" value="AB_hydrolase_fold"/>
</dbReference>
<evidence type="ECO:0000256" key="2">
    <source>
        <dbReference type="ARBA" id="ARBA00022487"/>
    </source>
</evidence>
<evidence type="ECO:0000256" key="5">
    <source>
        <dbReference type="RuleBase" id="RU361235"/>
    </source>
</evidence>
<keyword evidence="3 5" id="KW-0378">Hydrolase</keyword>
<evidence type="ECO:0000259" key="6">
    <source>
        <dbReference type="Pfam" id="PF00135"/>
    </source>
</evidence>
<keyword evidence="8" id="KW-1185">Reference proteome</keyword>
<dbReference type="InterPro" id="IPR002018">
    <property type="entry name" value="CarbesteraseB"/>
</dbReference>
<reference evidence="7" key="1">
    <citation type="submission" date="2021-12" db="EMBL/GenBank/DDBJ databases">
        <authorList>
            <person name="King R."/>
        </authorList>
    </citation>
    <scope>NUCLEOTIDE SEQUENCE</scope>
</reference>
<dbReference type="EMBL" id="OU963870">
    <property type="protein sequence ID" value="CAH0395208.1"/>
    <property type="molecule type" value="Genomic_DNA"/>
</dbReference>
<dbReference type="EC" id="3.1.1.-" evidence="5"/>
<feature type="domain" description="Carboxylesterase type B" evidence="6">
    <location>
        <begin position="26"/>
        <end position="493"/>
    </location>
</feature>
<dbReference type="InterPro" id="IPR019826">
    <property type="entry name" value="Carboxylesterase_B_AS"/>
</dbReference>
<feature type="chain" id="PRO_5040533299" description="Carboxylic ester hydrolase" evidence="5">
    <location>
        <begin position="24"/>
        <end position="576"/>
    </location>
</feature>
<dbReference type="AlphaFoldDB" id="A0A9P0AMV0"/>
<proteinExistence type="inferred from homology"/>
<evidence type="ECO:0000256" key="4">
    <source>
        <dbReference type="ARBA" id="ARBA00023180"/>
    </source>
</evidence>
<protein>
    <recommendedName>
        <fullName evidence="5">Carboxylic ester hydrolase</fullName>
        <ecNumber evidence="5">3.1.1.-</ecNumber>
    </recommendedName>
</protein>
<evidence type="ECO:0000256" key="3">
    <source>
        <dbReference type="ARBA" id="ARBA00022801"/>
    </source>
</evidence>
<dbReference type="Gene3D" id="3.40.50.1820">
    <property type="entry name" value="alpha/beta hydrolase"/>
    <property type="match status" value="1"/>
</dbReference>
<keyword evidence="5" id="KW-0732">Signal</keyword>
<dbReference type="GO" id="GO:0052689">
    <property type="term" value="F:carboxylic ester hydrolase activity"/>
    <property type="evidence" value="ECO:0007669"/>
    <property type="project" value="UniProtKB-KW"/>
</dbReference>
<feature type="signal peptide" evidence="5">
    <location>
        <begin position="1"/>
        <end position="23"/>
    </location>
</feature>
<dbReference type="Proteomes" id="UP001152759">
    <property type="component" value="Chromosome 9"/>
</dbReference>
<gene>
    <name evidence="7" type="ORF">BEMITA_LOCUS13420</name>
</gene>
<sequence>MAFLSQRLKFLFVLLGHFKLCFSNHEPQVCISSGCIRGSTIETNFDNRKVCSFRGIFYAEVPERFTDAVPKQSFDGVFDATKDGPVCVQRESIKFGDEIIVIGEEDCLTINVYTPAATNPPSNNSLPVFVLFHFGSWVEGSNREAIYGPEFLLNRDVVLAVPNYRLDAIGFLNTGDNVTIGNYGFRDQVLALQWVQDNIAAFGGDPSRVTLIGESSGGSAATLHLMSPLSKERPVAANATQRLAELVGCPVCPSEDLTNCMRNVPAETLILAQVNLTSDRFPPFVQLYFLPTLDYDYLANPTFPFDPRIADMTEPIPLMTGSITNDGLFYLSAVYNIPGFEELIYKYYKYFLARLMDLGHLFPMYAIPTVMDRVYSRYFQDQPLSRDYQSNLKQMFTDYDFFITTAIPALRHAKIGAPTWYYVYDYETEVSFNDLLFDPSISNTLDKPGHLDNLLTLFPMPEYFPNRTYSDAEIEFIRNRVDLWVTFAATGKSGNVQRLIRRFFLARECSPSPFGRSEPTTAGIVATQRLIDCRPEFTVRGDYVLMSFISFFDHIQEFRAPLLPQPRARTTPSRIW</sequence>
<name>A0A9P0AMV0_BEMTA</name>
<dbReference type="PROSITE" id="PS00122">
    <property type="entry name" value="CARBOXYLESTERASE_B_1"/>
    <property type="match status" value="1"/>
</dbReference>
<evidence type="ECO:0000256" key="1">
    <source>
        <dbReference type="ARBA" id="ARBA00005964"/>
    </source>
</evidence>
<keyword evidence="2" id="KW-0719">Serine esterase</keyword>
<dbReference type="PANTHER" id="PTHR43142">
    <property type="entry name" value="CARBOXYLIC ESTER HYDROLASE"/>
    <property type="match status" value="1"/>
</dbReference>
<dbReference type="Pfam" id="PF00135">
    <property type="entry name" value="COesterase"/>
    <property type="match status" value="1"/>
</dbReference>
<dbReference type="InterPro" id="IPR019819">
    <property type="entry name" value="Carboxylesterase_B_CS"/>
</dbReference>
<keyword evidence="4" id="KW-0325">Glycoprotein</keyword>
<organism evidence="7 8">
    <name type="scientific">Bemisia tabaci</name>
    <name type="common">Sweetpotato whitefly</name>
    <name type="synonym">Aleurodes tabaci</name>
    <dbReference type="NCBI Taxonomy" id="7038"/>
    <lineage>
        <taxon>Eukaryota</taxon>
        <taxon>Metazoa</taxon>
        <taxon>Ecdysozoa</taxon>
        <taxon>Arthropoda</taxon>
        <taxon>Hexapoda</taxon>
        <taxon>Insecta</taxon>
        <taxon>Pterygota</taxon>
        <taxon>Neoptera</taxon>
        <taxon>Paraneoptera</taxon>
        <taxon>Hemiptera</taxon>
        <taxon>Sternorrhyncha</taxon>
        <taxon>Aleyrodoidea</taxon>
        <taxon>Aleyrodidae</taxon>
        <taxon>Aleyrodinae</taxon>
        <taxon>Bemisia</taxon>
    </lineage>
</organism>
<comment type="similarity">
    <text evidence="1 5">Belongs to the type-B carboxylesterase/lipase family.</text>
</comment>
<dbReference type="PANTHER" id="PTHR43142:SF1">
    <property type="entry name" value="CARBOXYLIC ESTER HYDROLASE"/>
    <property type="match status" value="1"/>
</dbReference>
<evidence type="ECO:0000313" key="8">
    <source>
        <dbReference type="Proteomes" id="UP001152759"/>
    </source>
</evidence>
<evidence type="ECO:0000313" key="7">
    <source>
        <dbReference type="EMBL" id="CAH0395208.1"/>
    </source>
</evidence>